<organism evidence="2 4">
    <name type="scientific">Didymodactylos carnosus</name>
    <dbReference type="NCBI Taxonomy" id="1234261"/>
    <lineage>
        <taxon>Eukaryota</taxon>
        <taxon>Metazoa</taxon>
        <taxon>Spiralia</taxon>
        <taxon>Gnathifera</taxon>
        <taxon>Rotifera</taxon>
        <taxon>Eurotatoria</taxon>
        <taxon>Bdelloidea</taxon>
        <taxon>Philodinida</taxon>
        <taxon>Philodinidae</taxon>
        <taxon>Didymodactylos</taxon>
    </lineage>
</organism>
<dbReference type="AlphaFoldDB" id="A0A815X5S8"/>
<comment type="caution">
    <text evidence="2">The sequence shown here is derived from an EMBL/GenBank/DDBJ whole genome shotgun (WGS) entry which is preliminary data.</text>
</comment>
<reference evidence="2" key="1">
    <citation type="submission" date="2021-02" db="EMBL/GenBank/DDBJ databases">
        <authorList>
            <person name="Nowell W R."/>
        </authorList>
    </citation>
    <scope>NUCLEOTIDE SEQUENCE</scope>
</reference>
<dbReference type="Proteomes" id="UP000681722">
    <property type="component" value="Unassembled WGS sequence"/>
</dbReference>
<protein>
    <submittedName>
        <fullName evidence="2">Uncharacterized protein</fullName>
    </submittedName>
</protein>
<dbReference type="Proteomes" id="UP000663829">
    <property type="component" value="Unassembled WGS sequence"/>
</dbReference>
<feature type="compositionally biased region" description="Acidic residues" evidence="1">
    <location>
        <begin position="59"/>
        <end position="80"/>
    </location>
</feature>
<sequence>MKIIRNAFKLLKQNKIYTSKQLSAYISNNLRPSSNVTDNTIIDDGVDNESDTSSSSGNEDNDYYGEDDESENISEGEDDDKISLNHFVQVRNTTFSGMRVVESVPPGAENS</sequence>
<name>A0A815X5S8_9BILA</name>
<dbReference type="EMBL" id="CAJOBC010092904">
    <property type="protein sequence ID" value="CAF4412790.1"/>
    <property type="molecule type" value="Genomic_DNA"/>
</dbReference>
<dbReference type="EMBL" id="CAJNOQ010027219">
    <property type="protein sequence ID" value="CAF1551766.1"/>
    <property type="molecule type" value="Genomic_DNA"/>
</dbReference>
<proteinExistence type="predicted"/>
<evidence type="ECO:0000313" key="2">
    <source>
        <dbReference type="EMBL" id="CAF1551766.1"/>
    </source>
</evidence>
<feature type="compositionally biased region" description="Polar residues" evidence="1">
    <location>
        <begin position="29"/>
        <end position="40"/>
    </location>
</feature>
<keyword evidence="4" id="KW-1185">Reference proteome</keyword>
<gene>
    <name evidence="2" type="ORF">GPM918_LOCUS39245</name>
    <name evidence="3" type="ORF">SRO942_LOCUS40106</name>
</gene>
<evidence type="ECO:0000313" key="3">
    <source>
        <dbReference type="EMBL" id="CAF4412790.1"/>
    </source>
</evidence>
<evidence type="ECO:0000313" key="4">
    <source>
        <dbReference type="Proteomes" id="UP000663829"/>
    </source>
</evidence>
<accession>A0A815X5S8</accession>
<evidence type="ECO:0000256" key="1">
    <source>
        <dbReference type="SAM" id="MobiDB-lite"/>
    </source>
</evidence>
<feature type="region of interest" description="Disordered" evidence="1">
    <location>
        <begin position="29"/>
        <end position="84"/>
    </location>
</feature>